<accession>A0A7W3N004</accession>
<gene>
    <name evidence="2" type="ORF">HNR21_003882</name>
</gene>
<dbReference type="InterPro" id="IPR036527">
    <property type="entry name" value="SCP2_sterol-bd_dom_sf"/>
</dbReference>
<evidence type="ECO:0000259" key="1">
    <source>
        <dbReference type="Pfam" id="PF02036"/>
    </source>
</evidence>
<proteinExistence type="predicted"/>
<dbReference type="InterPro" id="IPR003033">
    <property type="entry name" value="SCP2_sterol-bd_dom"/>
</dbReference>
<protein>
    <recommendedName>
        <fullName evidence="1">SCP2 domain-containing protein</fullName>
    </recommendedName>
</protein>
<name>A0A7W3N004_9ACTN</name>
<dbReference type="AlphaFoldDB" id="A0A7W3N004"/>
<dbReference type="RefSeq" id="WP_182706302.1">
    <property type="nucleotide sequence ID" value="NZ_JACJII010000001.1"/>
</dbReference>
<reference evidence="2 3" key="1">
    <citation type="submission" date="2020-08" db="EMBL/GenBank/DDBJ databases">
        <title>Sequencing the genomes of 1000 actinobacteria strains.</title>
        <authorList>
            <person name="Klenk H.-P."/>
        </authorList>
    </citation>
    <scope>NUCLEOTIDE SEQUENCE [LARGE SCALE GENOMIC DNA]</scope>
    <source>
        <strain evidence="2 3">DSM 45823</strain>
    </source>
</reference>
<keyword evidence="3" id="KW-1185">Reference proteome</keyword>
<comment type="caution">
    <text evidence="2">The sequence shown here is derived from an EMBL/GenBank/DDBJ whole genome shotgun (WGS) entry which is preliminary data.</text>
</comment>
<dbReference type="EMBL" id="JACJII010000001">
    <property type="protein sequence ID" value="MBA9005000.1"/>
    <property type="molecule type" value="Genomic_DNA"/>
</dbReference>
<dbReference type="Proteomes" id="UP000539313">
    <property type="component" value="Unassembled WGS sequence"/>
</dbReference>
<feature type="domain" description="SCP2" evidence="1">
    <location>
        <begin position="55"/>
        <end position="136"/>
    </location>
</feature>
<organism evidence="2 3">
    <name type="scientific">Thermomonospora cellulosilytica</name>
    <dbReference type="NCBI Taxonomy" id="1411118"/>
    <lineage>
        <taxon>Bacteria</taxon>
        <taxon>Bacillati</taxon>
        <taxon>Actinomycetota</taxon>
        <taxon>Actinomycetes</taxon>
        <taxon>Streptosporangiales</taxon>
        <taxon>Thermomonosporaceae</taxon>
        <taxon>Thermomonospora</taxon>
    </lineage>
</organism>
<dbReference type="SUPFAM" id="SSF55718">
    <property type="entry name" value="SCP-like"/>
    <property type="match status" value="1"/>
</dbReference>
<sequence length="141" mass="15271">MSDRRLPADQIERLRADPVFADFLSPFPRLLEPGESELGRSFERIGELAGGSDTGARIRFAVHDGSGRDVGSWTLTQEPDGCTVGAVAASPPDAEILITEEAWRSLAEGALSPLEAFGRGGVRLRGDVEAVRRLVRSLRRT</sequence>
<evidence type="ECO:0000313" key="3">
    <source>
        <dbReference type="Proteomes" id="UP000539313"/>
    </source>
</evidence>
<dbReference type="Pfam" id="PF02036">
    <property type="entry name" value="SCP2"/>
    <property type="match status" value="1"/>
</dbReference>
<dbReference type="Gene3D" id="3.30.1050.10">
    <property type="entry name" value="SCP2 sterol-binding domain"/>
    <property type="match status" value="1"/>
</dbReference>
<evidence type="ECO:0000313" key="2">
    <source>
        <dbReference type="EMBL" id="MBA9005000.1"/>
    </source>
</evidence>